<accession>A0A4S4LHA6</accession>
<name>A0A4S4LHA6_9AGAM</name>
<dbReference type="Pfam" id="PF20826">
    <property type="entry name" value="PHD_5"/>
    <property type="match status" value="1"/>
</dbReference>
<dbReference type="EMBL" id="SGPK01000030">
    <property type="protein sequence ID" value="THH10661.1"/>
    <property type="molecule type" value="Genomic_DNA"/>
</dbReference>
<feature type="compositionally biased region" description="Low complexity" evidence="4">
    <location>
        <begin position="42"/>
        <end position="59"/>
    </location>
</feature>
<dbReference type="InterPro" id="IPR011011">
    <property type="entry name" value="Znf_FYVE_PHD"/>
</dbReference>
<evidence type="ECO:0000256" key="4">
    <source>
        <dbReference type="SAM" id="MobiDB-lite"/>
    </source>
</evidence>
<evidence type="ECO:0000313" key="7">
    <source>
        <dbReference type="Proteomes" id="UP000308199"/>
    </source>
</evidence>
<feature type="region of interest" description="Disordered" evidence="4">
    <location>
        <begin position="289"/>
        <end position="323"/>
    </location>
</feature>
<dbReference type="InterPro" id="IPR053051">
    <property type="entry name" value="HDAC_complex_subunit"/>
</dbReference>
<dbReference type="OrthoDB" id="79252at2759"/>
<comment type="caution">
    <text evidence="6">The sequence shown here is derived from an EMBL/GenBank/DDBJ whole genome shotgun (WGS) entry which is preliminary data.</text>
</comment>
<evidence type="ECO:0000256" key="3">
    <source>
        <dbReference type="ARBA" id="ARBA00022833"/>
    </source>
</evidence>
<dbReference type="GO" id="GO:0008270">
    <property type="term" value="F:zinc ion binding"/>
    <property type="evidence" value="ECO:0007669"/>
    <property type="project" value="UniProtKB-KW"/>
</dbReference>
<dbReference type="Proteomes" id="UP000308199">
    <property type="component" value="Unassembled WGS sequence"/>
</dbReference>
<dbReference type="Gene3D" id="3.30.40.10">
    <property type="entry name" value="Zinc/RING finger domain, C3HC4 (zinc finger)"/>
    <property type="match status" value="1"/>
</dbReference>
<dbReference type="SMART" id="SM00249">
    <property type="entry name" value="PHD"/>
    <property type="match status" value="1"/>
</dbReference>
<dbReference type="PANTHER" id="PTHR47793">
    <property type="entry name" value="HISTONE DEACETYLASE COMPLEX SUBUNIT CTI6"/>
    <property type="match status" value="1"/>
</dbReference>
<organism evidence="6 7">
    <name type="scientific">Phellinidium pouzarii</name>
    <dbReference type="NCBI Taxonomy" id="167371"/>
    <lineage>
        <taxon>Eukaryota</taxon>
        <taxon>Fungi</taxon>
        <taxon>Dikarya</taxon>
        <taxon>Basidiomycota</taxon>
        <taxon>Agaricomycotina</taxon>
        <taxon>Agaricomycetes</taxon>
        <taxon>Hymenochaetales</taxon>
        <taxon>Hymenochaetaceae</taxon>
        <taxon>Phellinidium</taxon>
    </lineage>
</organism>
<feature type="region of interest" description="Disordered" evidence="4">
    <location>
        <begin position="589"/>
        <end position="611"/>
    </location>
</feature>
<evidence type="ECO:0000259" key="5">
    <source>
        <dbReference type="SMART" id="SM00249"/>
    </source>
</evidence>
<dbReference type="AlphaFoldDB" id="A0A4S4LHA6"/>
<feature type="compositionally biased region" description="Low complexity" evidence="4">
    <location>
        <begin position="16"/>
        <end position="27"/>
    </location>
</feature>
<reference evidence="6 7" key="1">
    <citation type="submission" date="2019-02" db="EMBL/GenBank/DDBJ databases">
        <title>Genome sequencing of the rare red list fungi Phellinidium pouzarii.</title>
        <authorList>
            <person name="Buettner E."/>
            <person name="Kellner H."/>
        </authorList>
    </citation>
    <scope>NUCLEOTIDE SEQUENCE [LARGE SCALE GENOMIC DNA]</scope>
    <source>
        <strain evidence="6 7">DSM 108285</strain>
    </source>
</reference>
<feature type="domain" description="Zinc finger PHD-type" evidence="5">
    <location>
        <begin position="146"/>
        <end position="197"/>
    </location>
</feature>
<evidence type="ECO:0000256" key="2">
    <source>
        <dbReference type="ARBA" id="ARBA00022771"/>
    </source>
</evidence>
<dbReference type="PROSITE" id="PS01359">
    <property type="entry name" value="ZF_PHD_1"/>
    <property type="match status" value="1"/>
</dbReference>
<dbReference type="InterPro" id="IPR019786">
    <property type="entry name" value="Zinc_finger_PHD-type_CS"/>
</dbReference>
<dbReference type="InterPro" id="IPR013083">
    <property type="entry name" value="Znf_RING/FYVE/PHD"/>
</dbReference>
<sequence>MASAKEPRRSNRRSVHSSTSKSSGSPSPDAAPLPLHTKEPDANSSARSAASSSSNSTAARAKRAKDDNDEKIGAPSSGHRRTTSIASTANVHAAHPAPTPKRTKRRGKENIAKAEDVIEVISEGASNTEVLVAGEDVPEEDAGITRCVCEGLADDDGDAAEFMVQCELCMAWQHGPCMGFAQESELPPGDYYCEQCKPENHVELLKKLQRRQRQSSEKSLHNSHQSRNSRSHSPSYLLKTSKRRNTMNSRDAAYEESIQKLLDATAAEAGPGGDNTIKDRAESIAKTDDVFEDADFGPGARKKRKRAEDEITTAKRKRSSSILSERVVTVAAAADKPEATTPITSALLPPPPAPVNGKSRVRRAGGRKNAAAQDASVVGEGDEGAAAAKKHPNQYTYRGKSSVNTQNRRGPQSASGQNQQNPTTHDHGTRRNANNAGNLGGASGSGTRNAHNAYYNNMQLPMFTTWGLPDYLAHLQSILPSEVPPPLQIRGATSFFREDASTSSPGAGEAPSLSLQTSESADAQMANAMANATESLTERGVKVKWPAKRMSVADMNKRVRALVEWVGREQALALDRERRKAALENALAARQAHAPTDGVVASADRQRSPEPGANIAFAQTEGAAFIESPDHEKSASASAVNPDLGARAANGAPEQPVSASVSVSANANGSVDLRTLSALGFGFGFDESANAPHPVLDLLSVSREGD</sequence>
<keyword evidence="2" id="KW-0863">Zinc-finger</keyword>
<dbReference type="SUPFAM" id="SSF57903">
    <property type="entry name" value="FYVE/PHD zinc finger"/>
    <property type="match status" value="1"/>
</dbReference>
<feature type="region of interest" description="Disordered" evidence="4">
    <location>
        <begin position="498"/>
        <end position="522"/>
    </location>
</feature>
<dbReference type="GO" id="GO:0070210">
    <property type="term" value="C:Rpd3L-Expanded complex"/>
    <property type="evidence" value="ECO:0007669"/>
    <property type="project" value="TreeGrafter"/>
</dbReference>
<feature type="region of interest" description="Disordered" evidence="4">
    <location>
        <begin position="208"/>
        <end position="250"/>
    </location>
</feature>
<gene>
    <name evidence="6" type="ORF">EW145_g1173</name>
</gene>
<feature type="compositionally biased region" description="Polar residues" evidence="4">
    <location>
        <begin position="393"/>
        <end position="423"/>
    </location>
</feature>
<dbReference type="GO" id="GO:0033698">
    <property type="term" value="C:Rpd3L complex"/>
    <property type="evidence" value="ECO:0007669"/>
    <property type="project" value="TreeGrafter"/>
</dbReference>
<dbReference type="GO" id="GO:0061188">
    <property type="term" value="P:negative regulation of rDNA heterochromatin formation"/>
    <property type="evidence" value="ECO:0007669"/>
    <property type="project" value="TreeGrafter"/>
</dbReference>
<keyword evidence="1" id="KW-0479">Metal-binding</keyword>
<keyword evidence="3" id="KW-0862">Zinc</keyword>
<evidence type="ECO:0000256" key="1">
    <source>
        <dbReference type="ARBA" id="ARBA00022723"/>
    </source>
</evidence>
<evidence type="ECO:0000313" key="6">
    <source>
        <dbReference type="EMBL" id="THH10661.1"/>
    </source>
</evidence>
<feature type="region of interest" description="Disordered" evidence="4">
    <location>
        <begin position="1"/>
        <end position="109"/>
    </location>
</feature>
<dbReference type="InterPro" id="IPR001965">
    <property type="entry name" value="Znf_PHD"/>
</dbReference>
<protein>
    <recommendedName>
        <fullName evidence="5">Zinc finger PHD-type domain-containing protein</fullName>
    </recommendedName>
</protein>
<dbReference type="GO" id="GO:0061186">
    <property type="term" value="P:negative regulation of silent mating-type cassette heterochromatin formation"/>
    <property type="evidence" value="ECO:0007669"/>
    <property type="project" value="TreeGrafter"/>
</dbReference>
<feature type="region of interest" description="Disordered" evidence="4">
    <location>
        <begin position="341"/>
        <end position="445"/>
    </location>
</feature>
<proteinExistence type="predicted"/>
<feature type="compositionally biased region" description="Low complexity" evidence="4">
    <location>
        <begin position="222"/>
        <end position="235"/>
    </location>
</feature>
<dbReference type="PANTHER" id="PTHR47793:SF1">
    <property type="entry name" value="HISTONE DEACETYLASE COMPLEX SUBUNIT CTI6"/>
    <property type="match status" value="1"/>
</dbReference>
<keyword evidence="7" id="KW-1185">Reference proteome</keyword>